<evidence type="ECO:0000259" key="5">
    <source>
        <dbReference type="PROSITE" id="PS50931"/>
    </source>
</evidence>
<dbReference type="EMBL" id="QQTP01000020">
    <property type="protein sequence ID" value="RDJ20272.1"/>
    <property type="molecule type" value="Genomic_DNA"/>
</dbReference>
<sequence>MIGSNPIDLDAVSWDDLRLFTIAARHRSFRRAGLDAKISASTFARRIEILEEQLGLKLFNRMPDGIVLTAQGERIFEAVVEMRSPLQNLKAVIEEERVGASSVSMNVTQGMGVGWVIPRAAEFQAEHPDIRLDIRLSADLADVLRFGCQIAIQLRRPENADVIAYRLGRMHFQLFASSGYIERFGKPESWEDVGRHRFVDQIDSVVSNVQVEDILQGSQAAGRIATRVNSSLANLAAVEAGLGIGVLPTYCIAFFGSKIEPIDIGLRTRNLDIWLTFRPEVRASRSAGAVIDWIKSIYDTRKYPWFNDEFIHPAEFTEPRL</sequence>
<dbReference type="InterPro" id="IPR000847">
    <property type="entry name" value="LysR_HTH_N"/>
</dbReference>
<dbReference type="Gene3D" id="3.40.190.290">
    <property type="match status" value="1"/>
</dbReference>
<keyword evidence="4" id="KW-0804">Transcription</keyword>
<evidence type="ECO:0000313" key="6">
    <source>
        <dbReference type="EMBL" id="RDJ20272.1"/>
    </source>
</evidence>
<dbReference type="Proteomes" id="UP000255207">
    <property type="component" value="Unassembled WGS sequence"/>
</dbReference>
<dbReference type="GO" id="GO:0006351">
    <property type="term" value="P:DNA-templated transcription"/>
    <property type="evidence" value="ECO:0007669"/>
    <property type="project" value="TreeGrafter"/>
</dbReference>
<evidence type="ECO:0000256" key="4">
    <source>
        <dbReference type="ARBA" id="ARBA00023163"/>
    </source>
</evidence>
<name>A0A370L093_9HYPH</name>
<comment type="caution">
    <text evidence="6">The sequence shown here is derived from an EMBL/GenBank/DDBJ whole genome shotgun (WGS) entry which is preliminary data.</text>
</comment>
<dbReference type="Pfam" id="PF00126">
    <property type="entry name" value="HTH_1"/>
    <property type="match status" value="1"/>
</dbReference>
<dbReference type="PANTHER" id="PTHR30537">
    <property type="entry name" value="HTH-TYPE TRANSCRIPTIONAL REGULATOR"/>
    <property type="match status" value="1"/>
</dbReference>
<dbReference type="OrthoDB" id="8437302at2"/>
<gene>
    <name evidence="6" type="ORF">DWE98_25225</name>
</gene>
<accession>A0A370L093</accession>
<dbReference type="InterPro" id="IPR036388">
    <property type="entry name" value="WH-like_DNA-bd_sf"/>
</dbReference>
<evidence type="ECO:0000256" key="3">
    <source>
        <dbReference type="ARBA" id="ARBA00023125"/>
    </source>
</evidence>
<dbReference type="SUPFAM" id="SSF46785">
    <property type="entry name" value="Winged helix' DNA-binding domain"/>
    <property type="match status" value="1"/>
</dbReference>
<dbReference type="SUPFAM" id="SSF53850">
    <property type="entry name" value="Periplasmic binding protein-like II"/>
    <property type="match status" value="1"/>
</dbReference>
<evidence type="ECO:0000256" key="1">
    <source>
        <dbReference type="ARBA" id="ARBA00009437"/>
    </source>
</evidence>
<keyword evidence="7" id="KW-1185">Reference proteome</keyword>
<dbReference type="InterPro" id="IPR005119">
    <property type="entry name" value="LysR_subst-bd"/>
</dbReference>
<dbReference type="Gene3D" id="1.10.10.10">
    <property type="entry name" value="Winged helix-like DNA-binding domain superfamily/Winged helix DNA-binding domain"/>
    <property type="match status" value="1"/>
</dbReference>
<feature type="domain" description="HTH lysR-type" evidence="5">
    <location>
        <begin position="12"/>
        <end position="69"/>
    </location>
</feature>
<organism evidence="6 7">
    <name type="scientific">Bosea caraganae</name>
    <dbReference type="NCBI Taxonomy" id="2763117"/>
    <lineage>
        <taxon>Bacteria</taxon>
        <taxon>Pseudomonadati</taxon>
        <taxon>Pseudomonadota</taxon>
        <taxon>Alphaproteobacteria</taxon>
        <taxon>Hyphomicrobiales</taxon>
        <taxon>Boseaceae</taxon>
        <taxon>Bosea</taxon>
    </lineage>
</organism>
<dbReference type="InterPro" id="IPR058163">
    <property type="entry name" value="LysR-type_TF_proteobact-type"/>
</dbReference>
<proteinExistence type="inferred from homology"/>
<comment type="similarity">
    <text evidence="1">Belongs to the LysR transcriptional regulatory family.</text>
</comment>
<dbReference type="RefSeq" id="WP_114832078.1">
    <property type="nucleotide sequence ID" value="NZ_QQTO01000027.1"/>
</dbReference>
<keyword evidence="2" id="KW-0805">Transcription regulation</keyword>
<dbReference type="InterPro" id="IPR036390">
    <property type="entry name" value="WH_DNA-bd_sf"/>
</dbReference>
<evidence type="ECO:0000256" key="2">
    <source>
        <dbReference type="ARBA" id="ARBA00023015"/>
    </source>
</evidence>
<protein>
    <submittedName>
        <fullName evidence="6">LysR family transcriptional regulator</fullName>
    </submittedName>
</protein>
<dbReference type="Pfam" id="PF03466">
    <property type="entry name" value="LysR_substrate"/>
    <property type="match status" value="1"/>
</dbReference>
<dbReference type="PANTHER" id="PTHR30537:SF3">
    <property type="entry name" value="TRANSCRIPTIONAL REGULATORY PROTEIN"/>
    <property type="match status" value="1"/>
</dbReference>
<evidence type="ECO:0000313" key="7">
    <source>
        <dbReference type="Proteomes" id="UP000255207"/>
    </source>
</evidence>
<dbReference type="PROSITE" id="PS50931">
    <property type="entry name" value="HTH_LYSR"/>
    <property type="match status" value="1"/>
</dbReference>
<reference evidence="7" key="1">
    <citation type="submission" date="2018-07" db="EMBL/GenBank/DDBJ databases">
        <authorList>
            <person name="Safronova V.I."/>
            <person name="Chirak E.R."/>
            <person name="Sazanova A.L."/>
        </authorList>
    </citation>
    <scope>NUCLEOTIDE SEQUENCE [LARGE SCALE GENOMIC DNA]</scope>
    <source>
        <strain evidence="7">RCAM04685</strain>
    </source>
</reference>
<dbReference type="GO" id="GO:0043565">
    <property type="term" value="F:sequence-specific DNA binding"/>
    <property type="evidence" value="ECO:0007669"/>
    <property type="project" value="TreeGrafter"/>
</dbReference>
<dbReference type="GO" id="GO:0003700">
    <property type="term" value="F:DNA-binding transcription factor activity"/>
    <property type="evidence" value="ECO:0007669"/>
    <property type="project" value="InterPro"/>
</dbReference>
<keyword evidence="3" id="KW-0238">DNA-binding</keyword>
<dbReference type="AlphaFoldDB" id="A0A370L093"/>